<evidence type="ECO:0000313" key="3">
    <source>
        <dbReference type="Proteomes" id="UP000490922"/>
    </source>
</evidence>
<organism evidence="2 3">
    <name type="scientific">Flavobacterium luteum</name>
    <dbReference type="NCBI Taxonomy" id="2026654"/>
    <lineage>
        <taxon>Bacteria</taxon>
        <taxon>Pseudomonadati</taxon>
        <taxon>Bacteroidota</taxon>
        <taxon>Flavobacteriia</taxon>
        <taxon>Flavobacteriales</taxon>
        <taxon>Flavobacteriaceae</taxon>
        <taxon>Flavobacterium</taxon>
    </lineage>
</organism>
<feature type="chain" id="PRO_5029492129" evidence="1">
    <location>
        <begin position="25"/>
        <end position="586"/>
    </location>
</feature>
<dbReference type="InterPro" id="IPR017853">
    <property type="entry name" value="GH"/>
</dbReference>
<dbReference type="Proteomes" id="UP000490922">
    <property type="component" value="Unassembled WGS sequence"/>
</dbReference>
<dbReference type="SUPFAM" id="SSF51445">
    <property type="entry name" value="(Trans)glycosidases"/>
    <property type="match status" value="1"/>
</dbReference>
<name>A0A7J5AD26_9FLAO</name>
<evidence type="ECO:0000256" key="1">
    <source>
        <dbReference type="SAM" id="SignalP"/>
    </source>
</evidence>
<sequence length="586" mass="67119">MKYKKNCYRVFLFALLSFVYVAKAQKIAIPISSYGTWDRGEGIDDYDNPKADFVMGIEVGARWADVQPNGPNKFDFSVFQNTLDRAAKYHKIVKMSINVGGDAPMWLFKNGVPLVNVKSNKPKNDKYADSNPYYLNETYKNYYFELIKQFSLFLRNQPKNKFDCISFVQVKTGSTGDEEPYKGNPYNKTYIIPEDKWEAFRLESFTQFKKYFNDVSDRQIVLTFNNVDPEKQPEAFNWVMTKIDPKIGFGLKGGAYNRGHHLTGEQSFKKQWTPYLINPKGMKLFSASEMDQSWQKPIFNINKELGFYWAALGAINTGLSSTNMSKGAIQFGYEHKEISDIFRMYNKYAQQVYPATATAAVCVFHEGLNVADKVKFPESKFGNANAKNLDRYAAICNDSIYKSHGAKMDDLEAAAIGQVNQREKQTGYNDAGWDIAEGNYERFLTQINPDETSIGLFRVRGAIDKKSSKYDRFARSFENATDKNTMYFKFDDEMFANSKPKKLKFTITWLDKNVGSTWSLQYNNGKQMKTVLEVKGKGDNKWKTQIVDVADMSLDHSGPLQSDFVLVNTDKTDDIFNGIEVDIQRN</sequence>
<dbReference type="EMBL" id="WAEM01000005">
    <property type="protein sequence ID" value="KAB1155472.1"/>
    <property type="molecule type" value="Genomic_DNA"/>
</dbReference>
<keyword evidence="3" id="KW-1185">Reference proteome</keyword>
<feature type="signal peptide" evidence="1">
    <location>
        <begin position="1"/>
        <end position="24"/>
    </location>
</feature>
<evidence type="ECO:0000313" key="2">
    <source>
        <dbReference type="EMBL" id="KAB1155472.1"/>
    </source>
</evidence>
<comment type="caution">
    <text evidence="2">The sequence shown here is derived from an EMBL/GenBank/DDBJ whole genome shotgun (WGS) entry which is preliminary data.</text>
</comment>
<dbReference type="Gene3D" id="3.20.20.80">
    <property type="entry name" value="Glycosidases"/>
    <property type="match status" value="1"/>
</dbReference>
<reference evidence="2 3" key="1">
    <citation type="submission" date="2019-09" db="EMBL/GenBank/DDBJ databases">
        <title>Flavobacterium sp. nov., isolated from glacier ice.</title>
        <authorList>
            <person name="Liu Q."/>
        </authorList>
    </citation>
    <scope>NUCLEOTIDE SEQUENCE [LARGE SCALE GENOMIC DNA]</scope>
    <source>
        <strain evidence="2 3">NBRC 112527</strain>
    </source>
</reference>
<dbReference type="AlphaFoldDB" id="A0A7J5AD26"/>
<dbReference type="RefSeq" id="WP_151107699.1">
    <property type="nucleotide sequence ID" value="NZ_WAEM01000005.1"/>
</dbReference>
<gene>
    <name evidence="2" type="ORF">F6464_10165</name>
</gene>
<keyword evidence="1" id="KW-0732">Signal</keyword>
<proteinExistence type="predicted"/>
<dbReference type="OrthoDB" id="9800974at2"/>
<protein>
    <submittedName>
        <fullName evidence="2">T9SS C-terminal target domain-containing protein</fullName>
    </submittedName>
</protein>
<accession>A0A7J5AD26</accession>